<feature type="region of interest" description="Disordered" evidence="1">
    <location>
        <begin position="63"/>
        <end position="299"/>
    </location>
</feature>
<dbReference type="RefSeq" id="XP_013264370.1">
    <property type="nucleotide sequence ID" value="XM_013408916.1"/>
</dbReference>
<protein>
    <submittedName>
        <fullName evidence="2">Uncharacterized protein</fullName>
    </submittedName>
</protein>
<reference evidence="2 3" key="1">
    <citation type="submission" date="2013-03" db="EMBL/GenBank/DDBJ databases">
        <title>The Genome Sequence of Exophiala aquamarina CBS 119918.</title>
        <authorList>
            <consortium name="The Broad Institute Genomics Platform"/>
            <person name="Cuomo C."/>
            <person name="de Hoog S."/>
            <person name="Gorbushina A."/>
            <person name="Walker B."/>
            <person name="Young S.K."/>
            <person name="Zeng Q."/>
            <person name="Gargeya S."/>
            <person name="Fitzgerald M."/>
            <person name="Haas B."/>
            <person name="Abouelleil A."/>
            <person name="Allen A.W."/>
            <person name="Alvarado L."/>
            <person name="Arachchi H.M."/>
            <person name="Berlin A.M."/>
            <person name="Chapman S.B."/>
            <person name="Gainer-Dewar J."/>
            <person name="Goldberg J."/>
            <person name="Griggs A."/>
            <person name="Gujja S."/>
            <person name="Hansen M."/>
            <person name="Howarth C."/>
            <person name="Imamovic A."/>
            <person name="Ireland A."/>
            <person name="Larimer J."/>
            <person name="McCowan C."/>
            <person name="Murphy C."/>
            <person name="Pearson M."/>
            <person name="Poon T.W."/>
            <person name="Priest M."/>
            <person name="Roberts A."/>
            <person name="Saif S."/>
            <person name="Shea T."/>
            <person name="Sisk P."/>
            <person name="Sykes S."/>
            <person name="Wortman J."/>
            <person name="Nusbaum C."/>
            <person name="Birren B."/>
        </authorList>
    </citation>
    <scope>NUCLEOTIDE SEQUENCE [LARGE SCALE GENOMIC DNA]</scope>
    <source>
        <strain evidence="2 3">CBS 119918</strain>
    </source>
</reference>
<feature type="non-terminal residue" evidence="2">
    <location>
        <position position="1"/>
    </location>
</feature>
<evidence type="ECO:0000313" key="3">
    <source>
        <dbReference type="Proteomes" id="UP000027920"/>
    </source>
</evidence>
<feature type="compositionally biased region" description="Polar residues" evidence="1">
    <location>
        <begin position="281"/>
        <end position="299"/>
    </location>
</feature>
<dbReference type="AlphaFoldDB" id="A0A072Q1P8"/>
<feature type="compositionally biased region" description="Basic and acidic residues" evidence="1">
    <location>
        <begin position="134"/>
        <end position="143"/>
    </location>
</feature>
<gene>
    <name evidence="2" type="ORF">A1O9_03350</name>
</gene>
<feature type="compositionally biased region" description="Basic and acidic residues" evidence="1">
    <location>
        <begin position="72"/>
        <end position="86"/>
    </location>
</feature>
<feature type="compositionally biased region" description="Polar residues" evidence="1">
    <location>
        <begin position="213"/>
        <end position="225"/>
    </location>
</feature>
<comment type="caution">
    <text evidence="2">The sequence shown here is derived from an EMBL/GenBank/DDBJ whole genome shotgun (WGS) entry which is preliminary data.</text>
</comment>
<organism evidence="2 3">
    <name type="scientific">Exophiala aquamarina CBS 119918</name>
    <dbReference type="NCBI Taxonomy" id="1182545"/>
    <lineage>
        <taxon>Eukaryota</taxon>
        <taxon>Fungi</taxon>
        <taxon>Dikarya</taxon>
        <taxon>Ascomycota</taxon>
        <taxon>Pezizomycotina</taxon>
        <taxon>Eurotiomycetes</taxon>
        <taxon>Chaetothyriomycetidae</taxon>
        <taxon>Chaetothyriales</taxon>
        <taxon>Herpotrichiellaceae</taxon>
        <taxon>Exophiala</taxon>
    </lineage>
</organism>
<dbReference type="GeneID" id="25278286"/>
<feature type="compositionally biased region" description="Polar residues" evidence="1">
    <location>
        <begin position="145"/>
        <end position="159"/>
    </location>
</feature>
<feature type="compositionally biased region" description="Polar residues" evidence="1">
    <location>
        <begin position="115"/>
        <end position="128"/>
    </location>
</feature>
<dbReference type="VEuPathDB" id="FungiDB:A1O9_03350"/>
<feature type="compositionally biased region" description="Low complexity" evidence="1">
    <location>
        <begin position="199"/>
        <end position="211"/>
    </location>
</feature>
<sequence>KKYLGEPEDPHYIPDSPWIERKFFTEEEEAELKSSCTLVLANVPHSDDMSDDPLKYIAAQIQEGKPVQQSKTKSEHISAPAHKIDASKTNSAIQHLLNLNPDTATPSESSHRDTLSTQDYSTPLTSAGFTPGDSARRFSDAARKSYNSSKKPGSSLRNDSQLHKSRTTSNSGLHRSFDTTNPSLETEAIKRTLRLVADGSSRPQSGSSLRSMDNVNSLRFSTPDLNKSLPPPPTSPLDPFDDPKQPHISRLMKTIRKKKSTTALDKGRSFSTSDAPPPLPTTNRTKAPQPSQPDIPNTS</sequence>
<keyword evidence="3" id="KW-1185">Reference proteome</keyword>
<proteinExistence type="predicted"/>
<accession>A0A072Q1P8</accession>
<name>A0A072Q1P8_9EURO</name>
<feature type="non-terminal residue" evidence="2">
    <location>
        <position position="299"/>
    </location>
</feature>
<feature type="compositionally biased region" description="Polar residues" evidence="1">
    <location>
        <begin position="167"/>
        <end position="184"/>
    </location>
</feature>
<dbReference type="EMBL" id="AMGV01000002">
    <property type="protein sequence ID" value="KEF61780.1"/>
    <property type="molecule type" value="Genomic_DNA"/>
</dbReference>
<dbReference type="HOGENOM" id="CLU_783106_0_0_1"/>
<evidence type="ECO:0000313" key="2">
    <source>
        <dbReference type="EMBL" id="KEF61780.1"/>
    </source>
</evidence>
<dbReference type="OrthoDB" id="4117406at2759"/>
<evidence type="ECO:0000256" key="1">
    <source>
        <dbReference type="SAM" id="MobiDB-lite"/>
    </source>
</evidence>
<dbReference type="Proteomes" id="UP000027920">
    <property type="component" value="Unassembled WGS sequence"/>
</dbReference>